<reference evidence="1" key="1">
    <citation type="journal article" date="2020" name="Nature">
        <title>Giant virus diversity and host interactions through global metagenomics.</title>
        <authorList>
            <person name="Schulz F."/>
            <person name="Roux S."/>
            <person name="Paez-Espino D."/>
            <person name="Jungbluth S."/>
            <person name="Walsh D.A."/>
            <person name="Denef V.J."/>
            <person name="McMahon K.D."/>
            <person name="Konstantinidis K.T."/>
            <person name="Eloe-Fadrosh E.A."/>
            <person name="Kyrpides N.C."/>
            <person name="Woyke T."/>
        </authorList>
    </citation>
    <scope>NUCLEOTIDE SEQUENCE</scope>
    <source>
        <strain evidence="1">GVMAG-M-3300021137-6</strain>
    </source>
</reference>
<dbReference type="EMBL" id="MN739421">
    <property type="protein sequence ID" value="QHT03975.1"/>
    <property type="molecule type" value="Genomic_DNA"/>
</dbReference>
<evidence type="ECO:0000313" key="1">
    <source>
        <dbReference type="EMBL" id="QHT03975.1"/>
    </source>
</evidence>
<dbReference type="AlphaFoldDB" id="A0A6C0CKH0"/>
<accession>A0A6C0CKH0</accession>
<sequence length="569" mass="62516">MADATLNYRSLLASADSEARDEYDFDPRVTFLASSKTPGVIVHPLNYVPPTTLSSAQQTIQELTEAPDTQDTLTLPVQQPPDMVTRKRMVVIDTAQRDWTIQPDAYSNVFSFGTQTPHSNDGPQVPYYFNNATVPLAAYQTPSNALKVQAGKPKQIVANIIPITFTSNDHIPSYFSTIDQGMVKPTYGWSIVTFNGKLIRYPDTIPYGDAGLKIFYYPTYNPALTAGAQIGLDIQQSRYGVNDYIFSTQLALSNVAEIKLLRAILPVRGTQPYKPTTFADSITYPDAFHMQPYVLMTIQNLKGNYHGGSQIVQNSFSVLTQNTRNIYEAGNTLPAQFSDYYPLGDESYTFDPPLGRMSNANIQLFNNAGIPFSQVDKLCLVAMKFDPVSVGSIQFFVTQNPNTLSSGLTDCNAFLKTDIRVGDELKFYSPMLTQVGFDSSCTQALAGFSHLMSNNFLVTGISSNDFTPSFVFPSSDIGTSFTAVPKLLSGYAGLSNAVATICEVLSTLSQVSFVKYSGVTQSGLGFMNNCTFSQNYPIPVMNLNTQTTFVMEVTTMEPDPTNIKKIIPN</sequence>
<organism evidence="1">
    <name type="scientific">viral metagenome</name>
    <dbReference type="NCBI Taxonomy" id="1070528"/>
    <lineage>
        <taxon>unclassified sequences</taxon>
        <taxon>metagenomes</taxon>
        <taxon>organismal metagenomes</taxon>
    </lineage>
</organism>
<protein>
    <submittedName>
        <fullName evidence="1">Uncharacterized protein</fullName>
    </submittedName>
</protein>
<proteinExistence type="predicted"/>
<name>A0A6C0CKH0_9ZZZZ</name>